<evidence type="ECO:0000313" key="6">
    <source>
        <dbReference type="EMBL" id="KAI7798996.1"/>
    </source>
</evidence>
<keyword evidence="2" id="KW-0963">Cytoplasm</keyword>
<evidence type="ECO:0000256" key="3">
    <source>
        <dbReference type="RuleBase" id="RU367040"/>
    </source>
</evidence>
<gene>
    <name evidence="6" type="ORF">IRJ41_016064</name>
</gene>
<dbReference type="PANTHER" id="PTHR19960">
    <property type="entry name" value="TEKTIN"/>
    <property type="match status" value="1"/>
</dbReference>
<dbReference type="InterPro" id="IPR000435">
    <property type="entry name" value="Tektins"/>
</dbReference>
<evidence type="ECO:0000313" key="7">
    <source>
        <dbReference type="Proteomes" id="UP001059041"/>
    </source>
</evidence>
<dbReference type="PRINTS" id="PR00511">
    <property type="entry name" value="TEKTIN"/>
</dbReference>
<accession>A0A9W7TM92</accession>
<comment type="caution">
    <text evidence="6">The sequence shown here is derived from an EMBL/GenBank/DDBJ whole genome shotgun (WGS) entry which is preliminary data.</text>
</comment>
<feature type="region of interest" description="Disordered" evidence="5">
    <location>
        <begin position="411"/>
        <end position="430"/>
    </location>
</feature>
<keyword evidence="3" id="KW-0969">Cilium</keyword>
<dbReference type="EMBL" id="JAFHDT010000016">
    <property type="protein sequence ID" value="KAI7798996.1"/>
    <property type="molecule type" value="Genomic_DNA"/>
</dbReference>
<dbReference type="Proteomes" id="UP001059041">
    <property type="component" value="Linkage Group LG16"/>
</dbReference>
<name>A0A9W7TM92_TRIRA</name>
<comment type="subcellular location">
    <subcellularLocation>
        <location evidence="3">Cytoplasm</location>
        <location evidence="3">Cytoskeleton</location>
        <location evidence="3">Cilium axoneme</location>
    </subcellularLocation>
</comment>
<feature type="coiled-coil region" evidence="4">
    <location>
        <begin position="283"/>
        <end position="339"/>
    </location>
</feature>
<keyword evidence="7" id="KW-1185">Reference proteome</keyword>
<evidence type="ECO:0000256" key="5">
    <source>
        <dbReference type="SAM" id="MobiDB-lite"/>
    </source>
</evidence>
<keyword evidence="3" id="KW-0282">Flagellum</keyword>
<dbReference type="GO" id="GO:0005634">
    <property type="term" value="C:nucleus"/>
    <property type="evidence" value="ECO:0007669"/>
    <property type="project" value="TreeGrafter"/>
</dbReference>
<organism evidence="6 7">
    <name type="scientific">Triplophysa rosa</name>
    <name type="common">Cave loach</name>
    <dbReference type="NCBI Taxonomy" id="992332"/>
    <lineage>
        <taxon>Eukaryota</taxon>
        <taxon>Metazoa</taxon>
        <taxon>Chordata</taxon>
        <taxon>Craniata</taxon>
        <taxon>Vertebrata</taxon>
        <taxon>Euteleostomi</taxon>
        <taxon>Actinopterygii</taxon>
        <taxon>Neopterygii</taxon>
        <taxon>Teleostei</taxon>
        <taxon>Ostariophysi</taxon>
        <taxon>Cypriniformes</taxon>
        <taxon>Nemacheilidae</taxon>
        <taxon>Triplophysa</taxon>
    </lineage>
</organism>
<dbReference type="GO" id="GO:0060271">
    <property type="term" value="P:cilium assembly"/>
    <property type="evidence" value="ECO:0007669"/>
    <property type="project" value="UniProtKB-UniRule"/>
</dbReference>
<keyword evidence="3" id="KW-0966">Cell projection</keyword>
<dbReference type="GO" id="GO:0015630">
    <property type="term" value="C:microtubule cytoskeleton"/>
    <property type="evidence" value="ECO:0007669"/>
    <property type="project" value="UniProtKB-UniRule"/>
</dbReference>
<proteinExistence type="inferred from homology"/>
<evidence type="ECO:0000256" key="1">
    <source>
        <dbReference type="ARBA" id="ARBA00007209"/>
    </source>
</evidence>
<feature type="non-terminal residue" evidence="6">
    <location>
        <position position="461"/>
    </location>
</feature>
<dbReference type="InterPro" id="IPR048256">
    <property type="entry name" value="Tektin-like"/>
</dbReference>
<dbReference type="GO" id="GO:0060294">
    <property type="term" value="P:cilium movement involved in cell motility"/>
    <property type="evidence" value="ECO:0007669"/>
    <property type="project" value="UniProtKB-UniRule"/>
</dbReference>
<sequence>KKLRLRVRVTRRRAYSRPLQTDSTRLQVSPFSRVTNMATMSTKPGLRYCVSDWVTNNKHISDTAEHKRNISHEIRQEGRVLRNETANKTNWDNYDSSRRLSDRIDDITRWKEKLKACAQEVDAEMDALTLSKQDTERALAATVLPLEVTSECLTLREGRRGKELVSDPVEAELKKEEEVIDGAQRVLQQCISQAFEQLCCLQEVRQQLTIDLQDKIEALEVDTSCLSLTTQSPEISLKPNPTRVPLGSMTPQQWEQFSRYNITRAKEEMHNSMQLRENSSLTRAQVQNELEAQRKAVEFALRKRTHHLEQAHKELQWQLKTTQDEISELEKDINGLEDDMQAKTAPLKLVHTRLENRTKRPGMDLCRDEVQFGLVEEAKQLEATIVALKQKLAQAQHSLQSLKQHEAQMMEDLSRKQDALSLEQRSSQTRQRLTVVAQTEGLPSAVVPLTNSSGRHRLDLA</sequence>
<protein>
    <recommendedName>
        <fullName evidence="3">Tektin</fullName>
    </recommendedName>
</protein>
<comment type="similarity">
    <text evidence="1 3">Belongs to the tektin family.</text>
</comment>
<keyword evidence="4" id="KW-0175">Coiled coil</keyword>
<evidence type="ECO:0000256" key="2">
    <source>
        <dbReference type="ARBA" id="ARBA00022490"/>
    </source>
</evidence>
<dbReference type="PANTHER" id="PTHR19960:SF7">
    <property type="entry name" value="TEKTIN"/>
    <property type="match status" value="1"/>
</dbReference>
<feature type="coiled-coil region" evidence="4">
    <location>
        <begin position="378"/>
        <end position="405"/>
    </location>
</feature>
<dbReference type="Pfam" id="PF03148">
    <property type="entry name" value="Tektin"/>
    <property type="match status" value="1"/>
</dbReference>
<reference evidence="6" key="1">
    <citation type="submission" date="2021-02" db="EMBL/GenBank/DDBJ databases">
        <title>Comparative genomics reveals that relaxation of natural selection precedes convergent phenotypic evolution of cavefish.</title>
        <authorList>
            <person name="Peng Z."/>
        </authorList>
    </citation>
    <scope>NUCLEOTIDE SEQUENCE</scope>
    <source>
        <tissue evidence="6">Muscle</tissue>
    </source>
</reference>
<evidence type="ECO:0000256" key="4">
    <source>
        <dbReference type="SAM" id="Coils"/>
    </source>
</evidence>
<dbReference type="AlphaFoldDB" id="A0A9W7TM92"/>
<dbReference type="GO" id="GO:0005930">
    <property type="term" value="C:axoneme"/>
    <property type="evidence" value="ECO:0007669"/>
    <property type="project" value="UniProtKB-SubCell"/>
</dbReference>